<proteinExistence type="predicted"/>
<reference evidence="1 2" key="1">
    <citation type="submission" date="2021-01" db="EMBL/GenBank/DDBJ databases">
        <title>Sequencing the genomes of 1000 actinobacteria strains.</title>
        <authorList>
            <person name="Klenk H.-P."/>
        </authorList>
    </citation>
    <scope>NUCLEOTIDE SEQUENCE [LARGE SCALE GENOMIC DNA]</scope>
    <source>
        <strain evidence="1 2">DSM 20542</strain>
    </source>
</reference>
<accession>A0ABS2RQY4</accession>
<organism evidence="1 2">
    <name type="scientific">Curtobacterium luteum</name>
    <dbReference type="NCBI Taxonomy" id="33881"/>
    <lineage>
        <taxon>Bacteria</taxon>
        <taxon>Bacillati</taxon>
        <taxon>Actinomycetota</taxon>
        <taxon>Actinomycetes</taxon>
        <taxon>Micrococcales</taxon>
        <taxon>Microbacteriaceae</taxon>
        <taxon>Curtobacterium</taxon>
    </lineage>
</organism>
<dbReference type="Proteomes" id="UP000746584">
    <property type="component" value="Unassembled WGS sequence"/>
</dbReference>
<evidence type="ECO:0000313" key="2">
    <source>
        <dbReference type="Proteomes" id="UP000746584"/>
    </source>
</evidence>
<dbReference type="RefSeq" id="WP_188888997.1">
    <property type="nucleotide sequence ID" value="NZ_BMOI01000004.1"/>
</dbReference>
<gene>
    <name evidence="1" type="ORF">JOE58_000359</name>
</gene>
<protein>
    <submittedName>
        <fullName evidence="1">Uncharacterized protein</fullName>
    </submittedName>
</protein>
<sequence>MAKSAGAEFGSERALSRAGGGCFGSDLVASAFASSARALDAMVRSLREDADTLSRFVQDALAVLEHTDAGLAVKLQ</sequence>
<evidence type="ECO:0000313" key="1">
    <source>
        <dbReference type="EMBL" id="MBM7801108.1"/>
    </source>
</evidence>
<comment type="caution">
    <text evidence="1">The sequence shown here is derived from an EMBL/GenBank/DDBJ whole genome shotgun (WGS) entry which is preliminary data.</text>
</comment>
<keyword evidence="2" id="KW-1185">Reference proteome</keyword>
<dbReference type="EMBL" id="JAFBCG010000001">
    <property type="protein sequence ID" value="MBM7801108.1"/>
    <property type="molecule type" value="Genomic_DNA"/>
</dbReference>
<name>A0ABS2RQY4_9MICO</name>